<gene>
    <name evidence="1" type="ORF">FA13DRAFT_1730606</name>
</gene>
<sequence length="525" mass="59344">MSPITSRILQLRLGKLARTNRIAFMGTGISTCSSATNKYNSTASCVHFTGCLAPTSFFLVHPIMSTMNPTPIHIPVDDILIETFISLAERSRRSFRSILAASHVWHFACPELWRRFAFLTRYNGRYRTDKDEAFEQEMMRRSGGLTLDGGWQHHSRRNVYTIGKELRYRDRFRSYHLPLLLGDADWWTTASSHHGHPRIIWSVQAKTPLTALEELSYFSLGGSGSIHSAPAHRRGQEYLFGEDLSVPELRVLRVKDVSMAMQRLRLPKLEELELEGNLALVPLQIIDGSPVPRCIFETLLSHSGIKRLRLHLHSTAKEGVKGRLVLPQLSEIDLAMDFDSLLVFLRHTSMPKCRTVDIQLIRDSNFGHPETCDEDIVDVACTTVTTFDYLVLPLSESSSNTLSFLRCDEAEVEYVFSPQFHDAPHKAREPYLKDIAVRISLLPSGPPRRGTIVFGIMAGWMFSSRGLEAERYKAEINHFIRHPSMSVKRLICSLECAEVVLEGGLTPIGEGRYISTDPPLEVITV</sequence>
<dbReference type="OrthoDB" id="3244423at2759"/>
<dbReference type="Proteomes" id="UP000298030">
    <property type="component" value="Unassembled WGS sequence"/>
</dbReference>
<organism evidence="1 2">
    <name type="scientific">Coprinellus micaceus</name>
    <name type="common">Glistening ink-cap mushroom</name>
    <name type="synonym">Coprinus micaceus</name>
    <dbReference type="NCBI Taxonomy" id="71717"/>
    <lineage>
        <taxon>Eukaryota</taxon>
        <taxon>Fungi</taxon>
        <taxon>Dikarya</taxon>
        <taxon>Basidiomycota</taxon>
        <taxon>Agaricomycotina</taxon>
        <taxon>Agaricomycetes</taxon>
        <taxon>Agaricomycetidae</taxon>
        <taxon>Agaricales</taxon>
        <taxon>Agaricineae</taxon>
        <taxon>Psathyrellaceae</taxon>
        <taxon>Coprinellus</taxon>
    </lineage>
</organism>
<dbReference type="AlphaFoldDB" id="A0A4Y7TJ87"/>
<evidence type="ECO:0000313" key="2">
    <source>
        <dbReference type="Proteomes" id="UP000298030"/>
    </source>
</evidence>
<keyword evidence="2" id="KW-1185">Reference proteome</keyword>
<comment type="caution">
    <text evidence="1">The sequence shown here is derived from an EMBL/GenBank/DDBJ whole genome shotgun (WGS) entry which is preliminary data.</text>
</comment>
<evidence type="ECO:0000313" key="1">
    <source>
        <dbReference type="EMBL" id="TEB33559.1"/>
    </source>
</evidence>
<reference evidence="1 2" key="1">
    <citation type="journal article" date="2019" name="Nat. Ecol. Evol.">
        <title>Megaphylogeny resolves global patterns of mushroom evolution.</title>
        <authorList>
            <person name="Varga T."/>
            <person name="Krizsan K."/>
            <person name="Foldi C."/>
            <person name="Dima B."/>
            <person name="Sanchez-Garcia M."/>
            <person name="Sanchez-Ramirez S."/>
            <person name="Szollosi G.J."/>
            <person name="Szarkandi J.G."/>
            <person name="Papp V."/>
            <person name="Albert L."/>
            <person name="Andreopoulos W."/>
            <person name="Angelini C."/>
            <person name="Antonin V."/>
            <person name="Barry K.W."/>
            <person name="Bougher N.L."/>
            <person name="Buchanan P."/>
            <person name="Buyck B."/>
            <person name="Bense V."/>
            <person name="Catcheside P."/>
            <person name="Chovatia M."/>
            <person name="Cooper J."/>
            <person name="Damon W."/>
            <person name="Desjardin D."/>
            <person name="Finy P."/>
            <person name="Geml J."/>
            <person name="Haridas S."/>
            <person name="Hughes K."/>
            <person name="Justo A."/>
            <person name="Karasinski D."/>
            <person name="Kautmanova I."/>
            <person name="Kiss B."/>
            <person name="Kocsube S."/>
            <person name="Kotiranta H."/>
            <person name="LaButti K.M."/>
            <person name="Lechner B.E."/>
            <person name="Liimatainen K."/>
            <person name="Lipzen A."/>
            <person name="Lukacs Z."/>
            <person name="Mihaltcheva S."/>
            <person name="Morgado L.N."/>
            <person name="Niskanen T."/>
            <person name="Noordeloos M.E."/>
            <person name="Ohm R.A."/>
            <person name="Ortiz-Santana B."/>
            <person name="Ovrebo C."/>
            <person name="Racz N."/>
            <person name="Riley R."/>
            <person name="Savchenko A."/>
            <person name="Shiryaev A."/>
            <person name="Soop K."/>
            <person name="Spirin V."/>
            <person name="Szebenyi C."/>
            <person name="Tomsovsky M."/>
            <person name="Tulloss R.E."/>
            <person name="Uehling J."/>
            <person name="Grigoriev I.V."/>
            <person name="Vagvolgyi C."/>
            <person name="Papp T."/>
            <person name="Martin F.M."/>
            <person name="Miettinen O."/>
            <person name="Hibbett D.S."/>
            <person name="Nagy L.G."/>
        </authorList>
    </citation>
    <scope>NUCLEOTIDE SEQUENCE [LARGE SCALE GENOMIC DNA]</scope>
    <source>
        <strain evidence="1 2">FP101781</strain>
    </source>
</reference>
<name>A0A4Y7TJ87_COPMI</name>
<accession>A0A4Y7TJ87</accession>
<proteinExistence type="predicted"/>
<protein>
    <submittedName>
        <fullName evidence="1">Uncharacterized protein</fullName>
    </submittedName>
</protein>
<dbReference type="EMBL" id="QPFP01000012">
    <property type="protein sequence ID" value="TEB33559.1"/>
    <property type="molecule type" value="Genomic_DNA"/>
</dbReference>